<comment type="caution">
    <text evidence="7">The sequence shown here is derived from an EMBL/GenBank/DDBJ whole genome shotgun (WGS) entry which is preliminary data.</text>
</comment>
<comment type="similarity">
    <text evidence="2">Belongs to the glycosyl hydrolase 3 family.</text>
</comment>
<dbReference type="InterPro" id="IPR001764">
    <property type="entry name" value="Glyco_hydro_3_N"/>
</dbReference>
<evidence type="ECO:0000256" key="5">
    <source>
        <dbReference type="ARBA" id="ARBA00023295"/>
    </source>
</evidence>
<sequence length="333" mass="35162">MKPVIFGIAGLALTPDERAFFAKADPAGYILFKRNIDTRAQVRALTDSLRDLSGRTDLPILIDQEGGRVARMGPPEWPAFPAGPAFDALYRRAPMSAIQAMRANGQALGLMLAEVGITVDCAPLLDVAQPDTTEAISCRTYGAEPMQVAALGRAMLEGLAAGGIVGVVKHMPGHGRAAVDSHHLLPTVTADAAALEVDLRPFRTLAHAPMAMTSHIVYQAWDRDRPATLSPIVIDQVIRGAIGFDGLLMTDDIDMKALSGSAGDKAAGAIAAGCDLVLDCWARMDEMVEIAGRLGPIGDAARARLTRAMASVGEAQGDFDELIARRDAFLAVA</sequence>
<evidence type="ECO:0000256" key="4">
    <source>
        <dbReference type="ARBA" id="ARBA00022801"/>
    </source>
</evidence>
<evidence type="ECO:0000256" key="2">
    <source>
        <dbReference type="ARBA" id="ARBA00005336"/>
    </source>
</evidence>
<gene>
    <name evidence="7" type="primary">nagZ</name>
    <name evidence="7" type="ORF">GCM10009102_18390</name>
</gene>
<organism evidence="7 8">
    <name type="scientific">Sphingomonas insulae</name>
    <dbReference type="NCBI Taxonomy" id="424800"/>
    <lineage>
        <taxon>Bacteria</taxon>
        <taxon>Pseudomonadati</taxon>
        <taxon>Pseudomonadota</taxon>
        <taxon>Alphaproteobacteria</taxon>
        <taxon>Sphingomonadales</taxon>
        <taxon>Sphingomonadaceae</taxon>
        <taxon>Sphingomonas</taxon>
    </lineage>
</organism>
<dbReference type="EMBL" id="BAAAES010000008">
    <property type="protein sequence ID" value="GAA0668446.1"/>
    <property type="molecule type" value="Genomic_DNA"/>
</dbReference>
<dbReference type="Gene3D" id="3.20.20.300">
    <property type="entry name" value="Glycoside hydrolase, family 3, N-terminal domain"/>
    <property type="match status" value="1"/>
</dbReference>
<dbReference type="SUPFAM" id="SSF51445">
    <property type="entry name" value="(Trans)glycosidases"/>
    <property type="match status" value="1"/>
</dbReference>
<dbReference type="InterPro" id="IPR017853">
    <property type="entry name" value="GH"/>
</dbReference>
<accession>A0ABP3SZV0</accession>
<dbReference type="Proteomes" id="UP001500238">
    <property type="component" value="Unassembled WGS sequence"/>
</dbReference>
<evidence type="ECO:0000256" key="1">
    <source>
        <dbReference type="ARBA" id="ARBA00001231"/>
    </source>
</evidence>
<protein>
    <recommendedName>
        <fullName evidence="3">beta-N-acetylhexosaminidase</fullName>
        <ecNumber evidence="3">3.2.1.52</ecNumber>
    </recommendedName>
</protein>
<feature type="domain" description="Glycoside hydrolase family 3 N-terminal" evidence="6">
    <location>
        <begin position="17"/>
        <end position="288"/>
    </location>
</feature>
<reference evidence="8" key="1">
    <citation type="journal article" date="2019" name="Int. J. Syst. Evol. Microbiol.">
        <title>The Global Catalogue of Microorganisms (GCM) 10K type strain sequencing project: providing services to taxonomists for standard genome sequencing and annotation.</title>
        <authorList>
            <consortium name="The Broad Institute Genomics Platform"/>
            <consortium name="The Broad Institute Genome Sequencing Center for Infectious Disease"/>
            <person name="Wu L."/>
            <person name="Ma J."/>
        </authorList>
    </citation>
    <scope>NUCLEOTIDE SEQUENCE [LARGE SCALE GENOMIC DNA]</scope>
    <source>
        <strain evidence="8">JCM 14603</strain>
    </source>
</reference>
<evidence type="ECO:0000256" key="3">
    <source>
        <dbReference type="ARBA" id="ARBA00012663"/>
    </source>
</evidence>
<evidence type="ECO:0000313" key="8">
    <source>
        <dbReference type="Proteomes" id="UP001500238"/>
    </source>
</evidence>
<dbReference type="InterPro" id="IPR050226">
    <property type="entry name" value="NagZ_Beta-hexosaminidase"/>
</dbReference>
<keyword evidence="4" id="KW-0378">Hydrolase</keyword>
<dbReference type="PANTHER" id="PTHR30480:SF13">
    <property type="entry name" value="BETA-HEXOSAMINIDASE"/>
    <property type="match status" value="1"/>
</dbReference>
<keyword evidence="8" id="KW-1185">Reference proteome</keyword>
<dbReference type="RefSeq" id="WP_163959377.1">
    <property type="nucleotide sequence ID" value="NZ_BAAAES010000008.1"/>
</dbReference>
<evidence type="ECO:0000313" key="7">
    <source>
        <dbReference type="EMBL" id="GAA0668446.1"/>
    </source>
</evidence>
<dbReference type="Pfam" id="PF00933">
    <property type="entry name" value="Glyco_hydro_3"/>
    <property type="match status" value="1"/>
</dbReference>
<name>A0ABP3SZV0_9SPHN</name>
<proteinExistence type="inferred from homology"/>
<dbReference type="PANTHER" id="PTHR30480">
    <property type="entry name" value="BETA-HEXOSAMINIDASE-RELATED"/>
    <property type="match status" value="1"/>
</dbReference>
<dbReference type="InterPro" id="IPR036962">
    <property type="entry name" value="Glyco_hydro_3_N_sf"/>
</dbReference>
<keyword evidence="5" id="KW-0326">Glycosidase</keyword>
<dbReference type="EC" id="3.2.1.52" evidence="3"/>
<evidence type="ECO:0000259" key="6">
    <source>
        <dbReference type="Pfam" id="PF00933"/>
    </source>
</evidence>
<comment type="catalytic activity">
    <reaction evidence="1">
        <text>Hydrolysis of terminal non-reducing N-acetyl-D-hexosamine residues in N-acetyl-beta-D-hexosaminides.</text>
        <dbReference type="EC" id="3.2.1.52"/>
    </reaction>
</comment>